<protein>
    <recommendedName>
        <fullName evidence="1">NAD(P)-binding domain-containing protein</fullName>
    </recommendedName>
</protein>
<evidence type="ECO:0000313" key="2">
    <source>
        <dbReference type="EMBL" id="NYE95954.1"/>
    </source>
</evidence>
<dbReference type="Gene3D" id="3.40.50.720">
    <property type="entry name" value="NAD(P)-binding Rossmann-like Domain"/>
    <property type="match status" value="1"/>
</dbReference>
<feature type="domain" description="NAD(P)-binding" evidence="1">
    <location>
        <begin position="7"/>
        <end position="193"/>
    </location>
</feature>
<dbReference type="Proteomes" id="UP000521748">
    <property type="component" value="Unassembled WGS sequence"/>
</dbReference>
<evidence type="ECO:0000313" key="3">
    <source>
        <dbReference type="Proteomes" id="UP000521748"/>
    </source>
</evidence>
<dbReference type="InterPro" id="IPR036291">
    <property type="entry name" value="NAD(P)-bd_dom_sf"/>
</dbReference>
<dbReference type="PANTHER" id="PTHR43355">
    <property type="entry name" value="FLAVIN REDUCTASE (NADPH)"/>
    <property type="match status" value="1"/>
</dbReference>
<dbReference type="InterPro" id="IPR051606">
    <property type="entry name" value="Polyketide_Oxido-like"/>
</dbReference>
<sequence>MKIAVIGATGMIGREITTEAARRGHQVTAVSRSGSAVEAAPTAAPLTAQLGDTSTIGTLAEANDVLVFATTPSRTGGDHQEWLAESRAAFKALGSTPFLVIGGAGSLTANGQRLIDDPGFPEIYRPEALTLTTLLEELREAPTGVNWTLISPSPVIAPGERTGEYKLGLDSPAGEKISSQDFAVAIVDELENPQHNRKRFTAAN</sequence>
<dbReference type="InterPro" id="IPR016040">
    <property type="entry name" value="NAD(P)-bd_dom"/>
</dbReference>
<reference evidence="2 3" key="1">
    <citation type="submission" date="2020-07" db="EMBL/GenBank/DDBJ databases">
        <title>Sequencing the genomes of 1000 actinobacteria strains.</title>
        <authorList>
            <person name="Klenk H.-P."/>
        </authorList>
    </citation>
    <scope>NUCLEOTIDE SEQUENCE [LARGE SCALE GENOMIC DNA]</scope>
    <source>
        <strain evidence="2 3">DSM 102047</strain>
    </source>
</reference>
<dbReference type="SUPFAM" id="SSF51735">
    <property type="entry name" value="NAD(P)-binding Rossmann-fold domains"/>
    <property type="match status" value="1"/>
</dbReference>
<comment type="caution">
    <text evidence="2">The sequence shown here is derived from an EMBL/GenBank/DDBJ whole genome shotgun (WGS) entry which is preliminary data.</text>
</comment>
<dbReference type="AlphaFoldDB" id="A0A7Y9LUS4"/>
<evidence type="ECO:0000259" key="1">
    <source>
        <dbReference type="Pfam" id="PF13460"/>
    </source>
</evidence>
<accession>A0A7Y9LUS4</accession>
<keyword evidence="3" id="KW-1185">Reference proteome</keyword>
<dbReference type="GO" id="GO:0016646">
    <property type="term" value="F:oxidoreductase activity, acting on the CH-NH group of donors, NAD or NADP as acceptor"/>
    <property type="evidence" value="ECO:0007669"/>
    <property type="project" value="TreeGrafter"/>
</dbReference>
<dbReference type="RefSeq" id="WP_179389672.1">
    <property type="nucleotide sequence ID" value="NZ_JACBYQ010000002.1"/>
</dbReference>
<name>A0A7Y9LUS4_9MICC</name>
<dbReference type="EMBL" id="JACBYQ010000002">
    <property type="protein sequence ID" value="NYE95954.1"/>
    <property type="molecule type" value="Genomic_DNA"/>
</dbReference>
<proteinExistence type="predicted"/>
<gene>
    <name evidence="2" type="ORF">FHU41_002204</name>
</gene>
<organism evidence="2 3">
    <name type="scientific">Psychromicrobium silvestre</name>
    <dbReference type="NCBI Taxonomy" id="1645614"/>
    <lineage>
        <taxon>Bacteria</taxon>
        <taxon>Bacillati</taxon>
        <taxon>Actinomycetota</taxon>
        <taxon>Actinomycetes</taxon>
        <taxon>Micrococcales</taxon>
        <taxon>Micrococcaceae</taxon>
        <taxon>Psychromicrobium</taxon>
    </lineage>
</organism>
<dbReference type="Pfam" id="PF13460">
    <property type="entry name" value="NAD_binding_10"/>
    <property type="match status" value="1"/>
</dbReference>
<dbReference type="PANTHER" id="PTHR43355:SF2">
    <property type="entry name" value="FLAVIN REDUCTASE (NADPH)"/>
    <property type="match status" value="1"/>
</dbReference>